<dbReference type="AlphaFoldDB" id="A0A420YEF5"/>
<evidence type="ECO:0000256" key="1">
    <source>
        <dbReference type="SAM" id="MobiDB-lite"/>
    </source>
</evidence>
<evidence type="ECO:0000313" key="3">
    <source>
        <dbReference type="EMBL" id="RKU46291.1"/>
    </source>
</evidence>
<dbReference type="InterPro" id="IPR055481">
    <property type="entry name" value="DUF7053"/>
</dbReference>
<dbReference type="Pfam" id="PF23155">
    <property type="entry name" value="DUF7053"/>
    <property type="match status" value="1"/>
</dbReference>
<keyword evidence="4" id="KW-1185">Reference proteome</keyword>
<dbReference type="Proteomes" id="UP000275385">
    <property type="component" value="Unassembled WGS sequence"/>
</dbReference>
<proteinExistence type="predicted"/>
<dbReference type="PANTHER" id="PTHR38117:SF1">
    <property type="entry name" value="DUF3074 DOMAIN-CONTAINING PROTEIN"/>
    <property type="match status" value="1"/>
</dbReference>
<name>A0A420YEF5_9PEZI</name>
<dbReference type="EMBL" id="QVQW01000015">
    <property type="protein sequence ID" value="RKU46291.1"/>
    <property type="molecule type" value="Genomic_DNA"/>
</dbReference>
<evidence type="ECO:0000313" key="4">
    <source>
        <dbReference type="Proteomes" id="UP000275385"/>
    </source>
</evidence>
<dbReference type="OrthoDB" id="4276610at2759"/>
<protein>
    <recommendedName>
        <fullName evidence="2">DUF7053 domain-containing protein</fullName>
    </recommendedName>
</protein>
<organism evidence="3 4">
    <name type="scientific">Coniochaeta pulveracea</name>
    <dbReference type="NCBI Taxonomy" id="177199"/>
    <lineage>
        <taxon>Eukaryota</taxon>
        <taxon>Fungi</taxon>
        <taxon>Dikarya</taxon>
        <taxon>Ascomycota</taxon>
        <taxon>Pezizomycotina</taxon>
        <taxon>Sordariomycetes</taxon>
        <taxon>Sordariomycetidae</taxon>
        <taxon>Coniochaetales</taxon>
        <taxon>Coniochaetaceae</taxon>
        <taxon>Coniochaeta</taxon>
    </lineage>
</organism>
<feature type="domain" description="DUF7053" evidence="2">
    <location>
        <begin position="4"/>
        <end position="182"/>
    </location>
</feature>
<gene>
    <name evidence="3" type="ORF">DL546_007432</name>
</gene>
<accession>A0A420YEF5</accession>
<reference evidence="3 4" key="1">
    <citation type="submission" date="2018-08" db="EMBL/GenBank/DDBJ databases">
        <title>Draft genome of the lignicolous fungus Coniochaeta pulveracea.</title>
        <authorList>
            <person name="Borstlap C.J."/>
            <person name="De Witt R.N."/>
            <person name="Botha A."/>
            <person name="Volschenk H."/>
        </authorList>
    </citation>
    <scope>NUCLEOTIDE SEQUENCE [LARGE SCALE GENOMIC DNA]</scope>
    <source>
        <strain evidence="3 4">CAB683</strain>
    </source>
</reference>
<dbReference type="STRING" id="177199.A0A420YEF5"/>
<feature type="region of interest" description="Disordered" evidence="1">
    <location>
        <begin position="115"/>
        <end position="139"/>
    </location>
</feature>
<evidence type="ECO:0000259" key="2">
    <source>
        <dbReference type="Pfam" id="PF23155"/>
    </source>
</evidence>
<dbReference type="PANTHER" id="PTHR38117">
    <property type="entry name" value="NACHT AND WD40 DOMAIN PROTEIN"/>
    <property type="match status" value="1"/>
</dbReference>
<comment type="caution">
    <text evidence="3">The sequence shown here is derived from an EMBL/GenBank/DDBJ whole genome shotgun (WGS) entry which is preliminary data.</text>
</comment>
<sequence length="196" mass="21651">MPAKAEMTIRVPIPPSLPQASVLSALHAYEPLITANPFVARFESRPVDVPSLVSDPFFTSDGLRLQSYIVYDRVPLIPGVVHKAVVIPCTFQSFDAGVRCRADAAGGVTVRSSYEVRRKGETPPGDNDETNGRVVGHDGDGEEWELVEKARIECASWMKPFVTRSFGTAHKEILERVIKEVEKSVRGEFVNGERWG</sequence>